<proteinExistence type="inferred from homology"/>
<dbReference type="Pfam" id="PF01618">
    <property type="entry name" value="MotA_ExbB"/>
    <property type="match status" value="1"/>
</dbReference>
<evidence type="ECO:0000256" key="2">
    <source>
        <dbReference type="ARBA" id="ARBA00022475"/>
    </source>
</evidence>
<feature type="transmembrane region" description="Helical" evidence="7">
    <location>
        <begin position="194"/>
        <end position="216"/>
    </location>
</feature>
<keyword evidence="10" id="KW-1185">Reference proteome</keyword>
<keyword evidence="4 7" id="KW-1133">Transmembrane helix</keyword>
<name>A0ABW1Z5R9_9BACT</name>
<gene>
    <name evidence="9" type="ORF">ACFQBQ_02545</name>
</gene>
<evidence type="ECO:0000256" key="1">
    <source>
        <dbReference type="ARBA" id="ARBA00004651"/>
    </source>
</evidence>
<feature type="transmembrane region" description="Helical" evidence="7">
    <location>
        <begin position="153"/>
        <end position="174"/>
    </location>
</feature>
<protein>
    <submittedName>
        <fullName evidence="9">MotA/TolQ/ExbB proton channel family protein</fullName>
    </submittedName>
</protein>
<organism evidence="9 10">
    <name type="scientific">Granulicella cerasi</name>
    <dbReference type="NCBI Taxonomy" id="741063"/>
    <lineage>
        <taxon>Bacteria</taxon>
        <taxon>Pseudomonadati</taxon>
        <taxon>Acidobacteriota</taxon>
        <taxon>Terriglobia</taxon>
        <taxon>Terriglobales</taxon>
        <taxon>Acidobacteriaceae</taxon>
        <taxon>Granulicella</taxon>
    </lineage>
</organism>
<keyword evidence="3 7" id="KW-0812">Transmembrane</keyword>
<evidence type="ECO:0000256" key="5">
    <source>
        <dbReference type="ARBA" id="ARBA00023136"/>
    </source>
</evidence>
<evidence type="ECO:0000313" key="10">
    <source>
        <dbReference type="Proteomes" id="UP001596391"/>
    </source>
</evidence>
<feature type="domain" description="MotA/TolQ/ExbB proton channel" evidence="8">
    <location>
        <begin position="127"/>
        <end position="231"/>
    </location>
</feature>
<comment type="subcellular location">
    <subcellularLocation>
        <location evidence="1">Cell membrane</location>
        <topology evidence="1">Multi-pass membrane protein</topology>
    </subcellularLocation>
    <subcellularLocation>
        <location evidence="6">Membrane</location>
        <topology evidence="6">Multi-pass membrane protein</topology>
    </subcellularLocation>
</comment>
<dbReference type="InterPro" id="IPR050790">
    <property type="entry name" value="ExbB/TolQ_transport"/>
</dbReference>
<evidence type="ECO:0000256" key="4">
    <source>
        <dbReference type="ARBA" id="ARBA00022989"/>
    </source>
</evidence>
<comment type="caution">
    <text evidence="9">The sequence shown here is derived from an EMBL/GenBank/DDBJ whole genome shotgun (WGS) entry which is preliminary data.</text>
</comment>
<feature type="transmembrane region" description="Helical" evidence="7">
    <location>
        <begin position="42"/>
        <end position="62"/>
    </location>
</feature>
<keyword evidence="5 7" id="KW-0472">Membrane</keyword>
<dbReference type="Proteomes" id="UP001596391">
    <property type="component" value="Unassembled WGS sequence"/>
</dbReference>
<dbReference type="RefSeq" id="WP_263372421.1">
    <property type="nucleotide sequence ID" value="NZ_JAGSYD010000005.1"/>
</dbReference>
<dbReference type="InterPro" id="IPR002898">
    <property type="entry name" value="MotA_ExbB_proton_chnl"/>
</dbReference>
<sequence length="268" mass="28876">MTTAVLSIAMLWLQDAATDPAAMPPVTKAHSSALLDMLHNSGPMALTVLVLLLVMSLFSWAVMIAKWRAFNDADTQNKRFVRAFRKSGRLSEIAAVADQFRPSPLVSVFHEITDEYQRQSGGRGTPPNPAALERSAQTASSEALTIMESRMTWLATIAQVAPFVGLFGTVMGIIDAFHGLGTAGAATLRAVAPGISEALITTAAGLVVAVPALMGYNQLTARLREFASRMDDFGRELLNAIENAALTAPQALVNEQRPLDPRDDRRPY</sequence>
<evidence type="ECO:0000256" key="6">
    <source>
        <dbReference type="RuleBase" id="RU004057"/>
    </source>
</evidence>
<evidence type="ECO:0000313" key="9">
    <source>
        <dbReference type="EMBL" id="MFC6644484.1"/>
    </source>
</evidence>
<keyword evidence="6" id="KW-0653">Protein transport</keyword>
<evidence type="ECO:0000256" key="7">
    <source>
        <dbReference type="SAM" id="Phobius"/>
    </source>
</evidence>
<keyword evidence="2" id="KW-1003">Cell membrane</keyword>
<evidence type="ECO:0000259" key="8">
    <source>
        <dbReference type="Pfam" id="PF01618"/>
    </source>
</evidence>
<dbReference type="PANTHER" id="PTHR30625">
    <property type="entry name" value="PROTEIN TOLQ"/>
    <property type="match status" value="1"/>
</dbReference>
<dbReference type="PANTHER" id="PTHR30625:SF3">
    <property type="entry name" value="TOL-PAL SYSTEM PROTEIN TOLQ"/>
    <property type="match status" value="1"/>
</dbReference>
<reference evidence="10" key="1">
    <citation type="journal article" date="2019" name="Int. J. Syst. Evol. Microbiol.">
        <title>The Global Catalogue of Microorganisms (GCM) 10K type strain sequencing project: providing services to taxonomists for standard genome sequencing and annotation.</title>
        <authorList>
            <consortium name="The Broad Institute Genomics Platform"/>
            <consortium name="The Broad Institute Genome Sequencing Center for Infectious Disease"/>
            <person name="Wu L."/>
            <person name="Ma J."/>
        </authorList>
    </citation>
    <scope>NUCLEOTIDE SEQUENCE [LARGE SCALE GENOMIC DNA]</scope>
    <source>
        <strain evidence="10">CGMCC 1.16026</strain>
    </source>
</reference>
<dbReference type="EMBL" id="JBHSWI010000001">
    <property type="protein sequence ID" value="MFC6644484.1"/>
    <property type="molecule type" value="Genomic_DNA"/>
</dbReference>
<keyword evidence="6" id="KW-0813">Transport</keyword>
<accession>A0ABW1Z5R9</accession>
<comment type="similarity">
    <text evidence="6">Belongs to the exbB/tolQ family.</text>
</comment>
<evidence type="ECO:0000256" key="3">
    <source>
        <dbReference type="ARBA" id="ARBA00022692"/>
    </source>
</evidence>